<evidence type="ECO:0000313" key="3">
    <source>
        <dbReference type="EMBL" id="KAL3319038.1"/>
    </source>
</evidence>
<feature type="transmembrane region" description="Helical" evidence="1">
    <location>
        <begin position="264"/>
        <end position="287"/>
    </location>
</feature>
<accession>A0ABD2QHK1</accession>
<name>A0ABD2QHK1_9PLAT</name>
<feature type="transmembrane region" description="Helical" evidence="1">
    <location>
        <begin position="44"/>
        <end position="66"/>
    </location>
</feature>
<dbReference type="AlphaFoldDB" id="A0ABD2QHK1"/>
<reference evidence="3 4" key="1">
    <citation type="submission" date="2024-11" db="EMBL/GenBank/DDBJ databases">
        <title>Adaptive evolution of stress response genes in parasites aligns with host niche diversity.</title>
        <authorList>
            <person name="Hahn C."/>
            <person name="Resl P."/>
        </authorList>
    </citation>
    <scope>NUCLEOTIDE SEQUENCE [LARGE SCALE GENOMIC DNA]</scope>
    <source>
        <strain evidence="3">EGGRZ-B1_66</strain>
        <tissue evidence="3">Body</tissue>
    </source>
</reference>
<keyword evidence="1" id="KW-0472">Membrane</keyword>
<sequence length="323" mass="36829">MVEKGETSLQLGLLITGTAVLIPLLVITIGVLFRKVVRKSIKSILFVCTTLLLSTVMAIGLIYFALSDEYMAISRGDQVILKGVKQELRYHFCQGLQLTSDVGQIRVWPVHLALNERPRALFKLTLAKDENVIFLNLQEADEIGFENFSNGSKFTLKNEREFKGSLSHSDILIDQQEKAVKVEESNRYRIEVLGEMRKNEQGLIKVTKKRLAPTKCEIVTCESLVYGCDSMKSYKRLVIDYQLQDEEILSYTSTKIRIQCKIKWWLLAITFGCGPLLFIFIFVIITVKVCREEELIDEHTDFLARSNLGYVSSQNLLLNNGYI</sequence>
<keyword evidence="4" id="KW-1185">Reference proteome</keyword>
<feature type="transmembrane region" description="Helical" evidence="1">
    <location>
        <begin position="12"/>
        <end position="32"/>
    </location>
</feature>
<dbReference type="Pfam" id="PF19001">
    <property type="entry name" value="DUF5730"/>
    <property type="match status" value="1"/>
</dbReference>
<keyword evidence="1" id="KW-0812">Transmembrane</keyword>
<gene>
    <name evidence="3" type="ORF">Ciccas_002288</name>
</gene>
<dbReference type="InterPro" id="IPR043788">
    <property type="entry name" value="DUF5730"/>
</dbReference>
<proteinExistence type="predicted"/>
<organism evidence="3 4">
    <name type="scientific">Cichlidogyrus casuarinus</name>
    <dbReference type="NCBI Taxonomy" id="1844966"/>
    <lineage>
        <taxon>Eukaryota</taxon>
        <taxon>Metazoa</taxon>
        <taxon>Spiralia</taxon>
        <taxon>Lophotrochozoa</taxon>
        <taxon>Platyhelminthes</taxon>
        <taxon>Monogenea</taxon>
        <taxon>Monopisthocotylea</taxon>
        <taxon>Dactylogyridea</taxon>
        <taxon>Ancyrocephalidae</taxon>
        <taxon>Cichlidogyrus</taxon>
    </lineage>
</organism>
<comment type="caution">
    <text evidence="3">The sequence shown here is derived from an EMBL/GenBank/DDBJ whole genome shotgun (WGS) entry which is preliminary data.</text>
</comment>
<feature type="domain" description="DUF5730" evidence="2">
    <location>
        <begin position="43"/>
        <end position="156"/>
    </location>
</feature>
<protein>
    <recommendedName>
        <fullName evidence="2">DUF5730 domain-containing protein</fullName>
    </recommendedName>
</protein>
<evidence type="ECO:0000256" key="1">
    <source>
        <dbReference type="SAM" id="Phobius"/>
    </source>
</evidence>
<dbReference type="EMBL" id="JBJKFK010000176">
    <property type="protein sequence ID" value="KAL3319038.1"/>
    <property type="molecule type" value="Genomic_DNA"/>
</dbReference>
<keyword evidence="1" id="KW-1133">Transmembrane helix</keyword>
<evidence type="ECO:0000313" key="4">
    <source>
        <dbReference type="Proteomes" id="UP001626550"/>
    </source>
</evidence>
<evidence type="ECO:0000259" key="2">
    <source>
        <dbReference type="Pfam" id="PF19001"/>
    </source>
</evidence>
<dbReference type="Proteomes" id="UP001626550">
    <property type="component" value="Unassembled WGS sequence"/>
</dbReference>